<dbReference type="Gene3D" id="2.60.40.10">
    <property type="entry name" value="Immunoglobulins"/>
    <property type="match status" value="1"/>
</dbReference>
<dbReference type="SMART" id="SM01217">
    <property type="entry name" value="Fn3_like"/>
    <property type="match status" value="1"/>
</dbReference>
<evidence type="ECO:0000313" key="6">
    <source>
        <dbReference type="EMBL" id="GAA4161006.1"/>
    </source>
</evidence>
<evidence type="ECO:0000259" key="5">
    <source>
        <dbReference type="SMART" id="SM01217"/>
    </source>
</evidence>
<dbReference type="EMBL" id="BAABBV010000001">
    <property type="protein sequence ID" value="GAA4161006.1"/>
    <property type="molecule type" value="Genomic_DNA"/>
</dbReference>
<feature type="domain" description="Fibronectin type III-like" evidence="5">
    <location>
        <begin position="593"/>
        <end position="663"/>
    </location>
</feature>
<reference evidence="6" key="1">
    <citation type="journal article" date="2014" name="Int. J. Syst. Evol. Microbiol.">
        <title>Complete genome of a new Firmicutes species belonging to the dominant human colonic microbiota ('Ruminococcus bicirculans') reveals two chromosomes and a selective capacity to utilize plant glucans.</title>
        <authorList>
            <consortium name="NISC Comparative Sequencing Program"/>
            <person name="Wegmann U."/>
            <person name="Louis P."/>
            <person name="Goesmann A."/>
            <person name="Henrissat B."/>
            <person name="Duncan S.H."/>
            <person name="Flint H.J."/>
        </authorList>
    </citation>
    <scope>NUCLEOTIDE SEQUENCE</scope>
    <source>
        <strain evidence="6">JCM 17590</strain>
    </source>
</reference>
<dbReference type="RefSeq" id="WP_344791419.1">
    <property type="nucleotide sequence ID" value="NZ_BAABBV010000001.1"/>
</dbReference>
<dbReference type="InterPro" id="IPR001764">
    <property type="entry name" value="Glyco_hydro_3_N"/>
</dbReference>
<proteinExistence type="inferred from homology"/>
<dbReference type="InterPro" id="IPR050288">
    <property type="entry name" value="Cellulose_deg_GH3"/>
</dbReference>
<dbReference type="PROSITE" id="PS00775">
    <property type="entry name" value="GLYCOSYL_HYDROL_F3"/>
    <property type="match status" value="1"/>
</dbReference>
<evidence type="ECO:0000256" key="2">
    <source>
        <dbReference type="ARBA" id="ARBA00022801"/>
    </source>
</evidence>
<protein>
    <submittedName>
        <fullName evidence="6">Glycoside hydrolase family 3 C-terminal domain-containing protein</fullName>
    </submittedName>
</protein>
<dbReference type="Pfam" id="PF01915">
    <property type="entry name" value="Glyco_hydro_3_C"/>
    <property type="match status" value="1"/>
</dbReference>
<accession>A0ABP7ZK08</accession>
<dbReference type="InterPro" id="IPR002772">
    <property type="entry name" value="Glyco_hydro_3_C"/>
</dbReference>
<dbReference type="SUPFAM" id="SSF51445">
    <property type="entry name" value="(Trans)glycosidases"/>
    <property type="match status" value="1"/>
</dbReference>
<organism evidence="6 7">
    <name type="scientific">Gryllotalpicola daejeonensis</name>
    <dbReference type="NCBI Taxonomy" id="993087"/>
    <lineage>
        <taxon>Bacteria</taxon>
        <taxon>Bacillati</taxon>
        <taxon>Actinomycetota</taxon>
        <taxon>Actinomycetes</taxon>
        <taxon>Micrococcales</taxon>
        <taxon>Microbacteriaceae</taxon>
        <taxon>Gryllotalpicola</taxon>
    </lineage>
</organism>
<name>A0ABP7ZK08_9MICO</name>
<keyword evidence="2 4" id="KW-0378">Hydrolase</keyword>
<comment type="caution">
    <text evidence="6">The sequence shown here is derived from an EMBL/GenBank/DDBJ whole genome shotgun (WGS) entry which is preliminary data.</text>
</comment>
<dbReference type="InterPro" id="IPR019800">
    <property type="entry name" value="Glyco_hydro_3_AS"/>
</dbReference>
<dbReference type="InterPro" id="IPR013783">
    <property type="entry name" value="Ig-like_fold"/>
</dbReference>
<dbReference type="Proteomes" id="UP001415169">
    <property type="component" value="Unassembled WGS sequence"/>
</dbReference>
<keyword evidence="7" id="KW-1185">Reference proteome</keyword>
<sequence>MTDTSTAIDVPAVLAAMTLEQKAALLDGSDFWHTQGDEQHGIPAIMLTDGPHGLRKQAEGADHLGLNASVPATCFPPASGLASSWDPKLMRRIGEALGDECRAADVAVLLGPGVNMKRSPLCGRNFEYFSEDPLLAGSLATGLVEGVQSKHVGTSLKHFAANNQETDRMTVDAQVDERTLREIYLPAFEKVVTEAQPWTVMCSYNKVNGVYASENRWLLTEVLRDDWGYDGLVVSDWGAVNERDKAVAAGLDLEMPSSAGIGQRRILDAVAAGTLSEASVDAAVANVLGLVAKSQAREPLASFDVDAHHELAHEAALQSAVLLKNEGGILPLETRGGPVAVIGEFARTPRFQGAGSSQVNPTRVDSALDALEIALLGKRELLFAPGFEIEADAASDELVAEAVEAARGAEIALVFLGLPPSYESEGYDREHMELPAQQVALLEAVAAVNENVVVVLSNGSAVAVSGWQGHAKAILEGWLLGQAGGSATAALLLGDANPSGKLAETIPVRFEDNPALGNFPGENGVVRYGEGLLIGYRWYDAHALPVSFPFGHGLSYTSFDYSDLSVEVLENGASPRVRVSLAVTNTGRLAGAEVVQIYVTDAEASVYRPEQELRGFARVRLEPGQSQTVAVELDARAFAFWSTIAHAWVVEGGSFGIRVGASSRDIRLTGEITLAGADVAPPLTVDSTAEQFLAHPQGGSWLRERLAGSEMGAMLFDETHGRMMRAIPLVRLSRFPGAPFDEAALAEAAAQASAKA</sequence>
<dbReference type="Pfam" id="PF00933">
    <property type="entry name" value="Glyco_hydro_3"/>
    <property type="match status" value="1"/>
</dbReference>
<dbReference type="InterPro" id="IPR017853">
    <property type="entry name" value="GH"/>
</dbReference>
<dbReference type="Pfam" id="PF14310">
    <property type="entry name" value="Fn3-like"/>
    <property type="match status" value="1"/>
</dbReference>
<reference evidence="6" key="2">
    <citation type="submission" date="2023-12" db="EMBL/GenBank/DDBJ databases">
        <authorList>
            <person name="Sun Q."/>
            <person name="Inoue M."/>
        </authorList>
    </citation>
    <scope>NUCLEOTIDE SEQUENCE</scope>
    <source>
        <strain evidence="6">JCM 17590</strain>
    </source>
</reference>
<evidence type="ECO:0000256" key="3">
    <source>
        <dbReference type="ARBA" id="ARBA00023277"/>
    </source>
</evidence>
<evidence type="ECO:0000313" key="7">
    <source>
        <dbReference type="Proteomes" id="UP001415169"/>
    </source>
</evidence>
<dbReference type="Gene3D" id="3.40.50.1700">
    <property type="entry name" value="Glycoside hydrolase family 3 C-terminal domain"/>
    <property type="match status" value="1"/>
</dbReference>
<dbReference type="Gene3D" id="3.20.20.300">
    <property type="entry name" value="Glycoside hydrolase, family 3, N-terminal domain"/>
    <property type="match status" value="1"/>
</dbReference>
<dbReference type="InterPro" id="IPR036881">
    <property type="entry name" value="Glyco_hydro_3_C_sf"/>
</dbReference>
<keyword evidence="4" id="KW-0326">Glycosidase</keyword>
<dbReference type="InterPro" id="IPR026891">
    <property type="entry name" value="Fn3-like"/>
</dbReference>
<dbReference type="PRINTS" id="PR00133">
    <property type="entry name" value="GLHYDRLASE3"/>
</dbReference>
<dbReference type="GO" id="GO:0016787">
    <property type="term" value="F:hydrolase activity"/>
    <property type="evidence" value="ECO:0007669"/>
    <property type="project" value="UniProtKB-KW"/>
</dbReference>
<dbReference type="InterPro" id="IPR036962">
    <property type="entry name" value="Glyco_hydro_3_N_sf"/>
</dbReference>
<keyword evidence="3" id="KW-0119">Carbohydrate metabolism</keyword>
<gene>
    <name evidence="6" type="ORF">GCM10022286_17930</name>
</gene>
<dbReference type="PANTHER" id="PTHR42715:SF10">
    <property type="entry name" value="BETA-GLUCOSIDASE"/>
    <property type="match status" value="1"/>
</dbReference>
<dbReference type="SUPFAM" id="SSF52279">
    <property type="entry name" value="Beta-D-glucan exohydrolase, C-terminal domain"/>
    <property type="match status" value="1"/>
</dbReference>
<evidence type="ECO:0000256" key="1">
    <source>
        <dbReference type="ARBA" id="ARBA00005336"/>
    </source>
</evidence>
<dbReference type="PANTHER" id="PTHR42715">
    <property type="entry name" value="BETA-GLUCOSIDASE"/>
    <property type="match status" value="1"/>
</dbReference>
<comment type="similarity">
    <text evidence="1 4">Belongs to the glycosyl hydrolase 3 family.</text>
</comment>
<evidence type="ECO:0000256" key="4">
    <source>
        <dbReference type="RuleBase" id="RU361161"/>
    </source>
</evidence>